<dbReference type="InterPro" id="IPR036388">
    <property type="entry name" value="WH-like_DNA-bd_sf"/>
</dbReference>
<evidence type="ECO:0000313" key="6">
    <source>
        <dbReference type="EMBL" id="MCP1676685.1"/>
    </source>
</evidence>
<dbReference type="PANTHER" id="PTHR30514:SF1">
    <property type="entry name" value="HTH-TYPE TRANSCRIPTIONAL REGULATOR HEXR-RELATED"/>
    <property type="match status" value="1"/>
</dbReference>
<dbReference type="Pfam" id="PF01380">
    <property type="entry name" value="SIS"/>
    <property type="match status" value="1"/>
</dbReference>
<gene>
    <name evidence="6" type="ORF">J2T57_003856</name>
</gene>
<dbReference type="InterPro" id="IPR001347">
    <property type="entry name" value="SIS_dom"/>
</dbReference>
<dbReference type="RefSeq" id="WP_253483515.1">
    <property type="nucleotide sequence ID" value="NZ_JALJXV010000010.1"/>
</dbReference>
<dbReference type="CDD" id="cd05013">
    <property type="entry name" value="SIS_RpiR"/>
    <property type="match status" value="1"/>
</dbReference>
<name>A0AAE3KCB4_9GAMM</name>
<proteinExistence type="predicted"/>
<keyword evidence="1" id="KW-0805">Transcription regulation</keyword>
<dbReference type="PANTHER" id="PTHR30514">
    <property type="entry name" value="GLUCOKINASE"/>
    <property type="match status" value="1"/>
</dbReference>
<evidence type="ECO:0000256" key="1">
    <source>
        <dbReference type="ARBA" id="ARBA00023015"/>
    </source>
</evidence>
<dbReference type="GO" id="GO:0003700">
    <property type="term" value="F:DNA-binding transcription factor activity"/>
    <property type="evidence" value="ECO:0007669"/>
    <property type="project" value="InterPro"/>
</dbReference>
<dbReference type="AlphaFoldDB" id="A0AAE3KCB4"/>
<keyword evidence="7" id="KW-1185">Reference proteome</keyword>
<dbReference type="InterPro" id="IPR035472">
    <property type="entry name" value="RpiR-like_SIS"/>
</dbReference>
<dbReference type="SUPFAM" id="SSF46689">
    <property type="entry name" value="Homeodomain-like"/>
    <property type="match status" value="1"/>
</dbReference>
<dbReference type="EMBL" id="JALJXV010000010">
    <property type="protein sequence ID" value="MCP1676685.1"/>
    <property type="molecule type" value="Genomic_DNA"/>
</dbReference>
<protein>
    <submittedName>
        <fullName evidence="6">DNA-binding MurR/RpiR family transcriptional regulator</fullName>
    </submittedName>
</protein>
<dbReference type="Pfam" id="PF01418">
    <property type="entry name" value="HTH_6"/>
    <property type="match status" value="1"/>
</dbReference>
<evidence type="ECO:0000256" key="3">
    <source>
        <dbReference type="ARBA" id="ARBA00023163"/>
    </source>
</evidence>
<sequence length="276" mass="29812">MARLQSMRESLRRTGQRIADYIIGHPQDVIHMSVTELAQASGASEGSVVALCKQLGASGFQQMKIILAQELVQPVQFIHEDLDPSDQPQAVIEKIFSSDIQALRDTMEALDADALARAVDAIVAAERVELYGIGSAAPIVEDAGYRMLRIGLNCKVVVDSHVQSISAALTNPRVATLTVSHSGSTHETLAATRLAKEAGATTICITNFGKSPIQAYADIVLYTMARETQFRTEAMTSRIAQLAVVDALIAALALRDYEGAADTIRRTSEVLSIKRY</sequence>
<dbReference type="GO" id="GO:1901135">
    <property type="term" value="P:carbohydrate derivative metabolic process"/>
    <property type="evidence" value="ECO:0007669"/>
    <property type="project" value="InterPro"/>
</dbReference>
<evidence type="ECO:0000259" key="4">
    <source>
        <dbReference type="PROSITE" id="PS51071"/>
    </source>
</evidence>
<comment type="caution">
    <text evidence="6">The sequence shown here is derived from an EMBL/GenBank/DDBJ whole genome shotgun (WGS) entry which is preliminary data.</text>
</comment>
<dbReference type="GO" id="GO:0003677">
    <property type="term" value="F:DNA binding"/>
    <property type="evidence" value="ECO:0007669"/>
    <property type="project" value="UniProtKB-KW"/>
</dbReference>
<evidence type="ECO:0000256" key="2">
    <source>
        <dbReference type="ARBA" id="ARBA00023125"/>
    </source>
</evidence>
<dbReference type="Proteomes" id="UP001205843">
    <property type="component" value="Unassembled WGS sequence"/>
</dbReference>
<dbReference type="InterPro" id="IPR000281">
    <property type="entry name" value="HTH_RpiR"/>
</dbReference>
<dbReference type="InterPro" id="IPR046348">
    <property type="entry name" value="SIS_dom_sf"/>
</dbReference>
<dbReference type="SUPFAM" id="SSF53697">
    <property type="entry name" value="SIS domain"/>
    <property type="match status" value="1"/>
</dbReference>
<dbReference type="InterPro" id="IPR009057">
    <property type="entry name" value="Homeodomain-like_sf"/>
</dbReference>
<evidence type="ECO:0000259" key="5">
    <source>
        <dbReference type="PROSITE" id="PS51464"/>
    </source>
</evidence>
<keyword evidence="3" id="KW-0804">Transcription</keyword>
<feature type="domain" description="SIS" evidence="5">
    <location>
        <begin position="118"/>
        <end position="258"/>
    </location>
</feature>
<reference evidence="6" key="1">
    <citation type="submission" date="2022-03" db="EMBL/GenBank/DDBJ databases">
        <title>Genomic Encyclopedia of Type Strains, Phase III (KMG-III): the genomes of soil and plant-associated and newly described type strains.</title>
        <authorList>
            <person name="Whitman W."/>
        </authorList>
    </citation>
    <scope>NUCLEOTIDE SEQUENCE</scope>
    <source>
        <strain evidence="6">ANL 6-2</strain>
    </source>
</reference>
<dbReference type="GO" id="GO:0097367">
    <property type="term" value="F:carbohydrate derivative binding"/>
    <property type="evidence" value="ECO:0007669"/>
    <property type="project" value="InterPro"/>
</dbReference>
<keyword evidence="2 6" id="KW-0238">DNA-binding</keyword>
<dbReference type="PROSITE" id="PS51071">
    <property type="entry name" value="HTH_RPIR"/>
    <property type="match status" value="1"/>
</dbReference>
<feature type="domain" description="HTH rpiR-type" evidence="4">
    <location>
        <begin position="1"/>
        <end position="74"/>
    </location>
</feature>
<accession>A0AAE3KCB4</accession>
<evidence type="ECO:0000313" key="7">
    <source>
        <dbReference type="Proteomes" id="UP001205843"/>
    </source>
</evidence>
<dbReference type="Gene3D" id="1.10.10.10">
    <property type="entry name" value="Winged helix-like DNA-binding domain superfamily/Winged helix DNA-binding domain"/>
    <property type="match status" value="1"/>
</dbReference>
<organism evidence="6 7">
    <name type="scientific">Natronocella acetinitrilica</name>
    <dbReference type="NCBI Taxonomy" id="414046"/>
    <lineage>
        <taxon>Bacteria</taxon>
        <taxon>Pseudomonadati</taxon>
        <taxon>Pseudomonadota</taxon>
        <taxon>Gammaproteobacteria</taxon>
        <taxon>Chromatiales</taxon>
        <taxon>Ectothiorhodospiraceae</taxon>
        <taxon>Natronocella</taxon>
    </lineage>
</organism>
<dbReference type="InterPro" id="IPR047640">
    <property type="entry name" value="RpiR-like"/>
</dbReference>
<dbReference type="Gene3D" id="3.40.50.10490">
    <property type="entry name" value="Glucose-6-phosphate isomerase like protein, domain 1"/>
    <property type="match status" value="1"/>
</dbReference>
<dbReference type="PROSITE" id="PS51464">
    <property type="entry name" value="SIS"/>
    <property type="match status" value="1"/>
</dbReference>